<dbReference type="Gene3D" id="2.170.150.20">
    <property type="entry name" value="Peptide methionine sulfoxide reductase"/>
    <property type="match status" value="1"/>
</dbReference>
<evidence type="ECO:0000256" key="2">
    <source>
        <dbReference type="ARBA" id="ARBA00023002"/>
    </source>
</evidence>
<dbReference type="GO" id="GO:0030091">
    <property type="term" value="P:protein repair"/>
    <property type="evidence" value="ECO:0007669"/>
    <property type="project" value="InterPro"/>
</dbReference>
<dbReference type="EMBL" id="CAICTM010001840">
    <property type="protein sequence ID" value="CAB9526525.1"/>
    <property type="molecule type" value="Genomic_DNA"/>
</dbReference>
<comment type="similarity">
    <text evidence="1 3">Belongs to the MsrB Met sulfoxide reductase family.</text>
</comment>
<comment type="catalytic activity">
    <reaction evidence="3">
        <text>L-methionyl-[protein] + [thioredoxin]-disulfide + H2O = L-methionyl-(R)-S-oxide-[protein] + [thioredoxin]-dithiol</text>
        <dbReference type="Rhea" id="RHEA:24164"/>
        <dbReference type="Rhea" id="RHEA-COMP:10698"/>
        <dbReference type="Rhea" id="RHEA-COMP:10700"/>
        <dbReference type="Rhea" id="RHEA-COMP:12313"/>
        <dbReference type="Rhea" id="RHEA-COMP:12314"/>
        <dbReference type="ChEBI" id="CHEBI:15377"/>
        <dbReference type="ChEBI" id="CHEBI:16044"/>
        <dbReference type="ChEBI" id="CHEBI:29950"/>
        <dbReference type="ChEBI" id="CHEBI:45764"/>
        <dbReference type="ChEBI" id="CHEBI:50058"/>
        <dbReference type="EC" id="1.8.4.12"/>
    </reaction>
</comment>
<dbReference type="SUPFAM" id="SSF51316">
    <property type="entry name" value="Mss4-like"/>
    <property type="match status" value="1"/>
</dbReference>
<dbReference type="GO" id="GO:0046872">
    <property type="term" value="F:metal ion binding"/>
    <property type="evidence" value="ECO:0007669"/>
    <property type="project" value="UniProtKB-KW"/>
</dbReference>
<protein>
    <recommendedName>
        <fullName evidence="3">Peptide-methionine (R)-S-oxide reductase</fullName>
        <ecNumber evidence="3">1.8.4.12</ecNumber>
    </recommendedName>
</protein>
<comment type="cofactor">
    <cofactor evidence="3">
        <name>Zn(2+)</name>
        <dbReference type="ChEBI" id="CHEBI:29105"/>
    </cofactor>
    <text evidence="3">Binds 1 zinc ion per subunit.</text>
</comment>
<keyword evidence="2 3" id="KW-0560">Oxidoreductase</keyword>
<dbReference type="Pfam" id="PF01641">
    <property type="entry name" value="SelR"/>
    <property type="match status" value="1"/>
</dbReference>
<dbReference type="NCBIfam" id="TIGR00357">
    <property type="entry name" value="peptide-methionine (R)-S-oxide reductase MsrB"/>
    <property type="match status" value="1"/>
</dbReference>
<dbReference type="GO" id="GO:0005737">
    <property type="term" value="C:cytoplasm"/>
    <property type="evidence" value="ECO:0007669"/>
    <property type="project" value="TreeGrafter"/>
</dbReference>
<dbReference type="OrthoDB" id="44061at2759"/>
<keyword evidence="7" id="KW-1185">Reference proteome</keyword>
<feature type="region of interest" description="Disordered" evidence="4">
    <location>
        <begin position="244"/>
        <end position="269"/>
    </location>
</feature>
<feature type="compositionally biased region" description="Basic and acidic residues" evidence="4">
    <location>
        <begin position="53"/>
        <end position="68"/>
    </location>
</feature>
<accession>A0A9N8HVP0</accession>
<comment type="caution">
    <text evidence="6">The sequence shown here is derived from an EMBL/GenBank/DDBJ whole genome shotgun (WGS) entry which is preliminary data.</text>
</comment>
<dbReference type="Proteomes" id="UP001153069">
    <property type="component" value="Unassembled WGS sequence"/>
</dbReference>
<evidence type="ECO:0000256" key="4">
    <source>
        <dbReference type="SAM" id="MobiDB-lite"/>
    </source>
</evidence>
<dbReference type="EC" id="1.8.4.12" evidence="3"/>
<dbReference type="GO" id="GO:0006979">
    <property type="term" value="P:response to oxidative stress"/>
    <property type="evidence" value="ECO:0007669"/>
    <property type="project" value="InterPro"/>
</dbReference>
<reference evidence="6" key="1">
    <citation type="submission" date="2020-06" db="EMBL/GenBank/DDBJ databases">
        <authorList>
            <consortium name="Plant Systems Biology data submission"/>
        </authorList>
    </citation>
    <scope>NUCLEOTIDE SEQUENCE</scope>
    <source>
        <strain evidence="6">D6</strain>
    </source>
</reference>
<evidence type="ECO:0000256" key="3">
    <source>
        <dbReference type="RuleBase" id="RU365044"/>
    </source>
</evidence>
<evidence type="ECO:0000313" key="6">
    <source>
        <dbReference type="EMBL" id="CAB9526525.1"/>
    </source>
</evidence>
<dbReference type="InterPro" id="IPR011057">
    <property type="entry name" value="Mss4-like_sf"/>
</dbReference>
<dbReference type="InterPro" id="IPR028427">
    <property type="entry name" value="Met_Sox_Rdtase_MsrB"/>
</dbReference>
<feature type="chain" id="PRO_5040537005" description="Peptide-methionine (R)-S-oxide reductase" evidence="3">
    <location>
        <begin position="22"/>
        <end position="269"/>
    </location>
</feature>
<name>A0A9N8HVP0_9STRA</name>
<feature type="domain" description="MsrB" evidence="5">
    <location>
        <begin position="109"/>
        <end position="238"/>
    </location>
</feature>
<feature type="region of interest" description="Disordered" evidence="4">
    <location>
        <begin position="47"/>
        <end position="70"/>
    </location>
</feature>
<feature type="signal peptide" evidence="3">
    <location>
        <begin position="1"/>
        <end position="21"/>
    </location>
</feature>
<sequence length="269" mass="28785">MMMMTRAKFGIVLMLAGPVNGAFVPSQKPSMPTNFFHIAGAKDPDWIDSPLSENHDNEIHHSAKDSSRRRLLSSSSAAMLAVGTIMTPSTAMAGNSKSRTDGYTVQKSESEWESQLSDMQYYVLRRGGTESPNYSILEGEDRSGIFSCAGCGTDLFASQEKFHSGTGWPSFARALPGVEVEAVNAVTANLVGAELRCKTCGGHLGDVFSDGFLFVGTPAFVSGKRYCIDGAALNFTPAQDGAPIVRGDTMKPQTTSTPSWLDPPKITAQ</sequence>
<keyword evidence="3" id="KW-0732">Signal</keyword>
<evidence type="ECO:0000256" key="1">
    <source>
        <dbReference type="ARBA" id="ARBA00007174"/>
    </source>
</evidence>
<dbReference type="PANTHER" id="PTHR10173:SF57">
    <property type="entry name" value="PEPTIDE-METHIONINE (R)-S-OXIDE REDUCTASE"/>
    <property type="match status" value="1"/>
</dbReference>
<dbReference type="PANTHER" id="PTHR10173">
    <property type="entry name" value="METHIONINE SULFOXIDE REDUCTASE"/>
    <property type="match status" value="1"/>
</dbReference>
<dbReference type="AlphaFoldDB" id="A0A9N8HVP0"/>
<dbReference type="GO" id="GO:0033743">
    <property type="term" value="F:peptide-methionine (R)-S-oxide reductase activity"/>
    <property type="evidence" value="ECO:0007669"/>
    <property type="project" value="UniProtKB-EC"/>
</dbReference>
<gene>
    <name evidence="6" type="ORF">SEMRO_1842_G301080.1</name>
</gene>
<keyword evidence="3" id="KW-0479">Metal-binding</keyword>
<keyword evidence="3" id="KW-0862">Zinc</keyword>
<evidence type="ECO:0000259" key="5">
    <source>
        <dbReference type="PROSITE" id="PS51790"/>
    </source>
</evidence>
<proteinExistence type="inferred from homology"/>
<evidence type="ECO:0000313" key="7">
    <source>
        <dbReference type="Proteomes" id="UP001153069"/>
    </source>
</evidence>
<dbReference type="PROSITE" id="PS51790">
    <property type="entry name" value="MSRB"/>
    <property type="match status" value="1"/>
</dbReference>
<organism evidence="6 7">
    <name type="scientific">Seminavis robusta</name>
    <dbReference type="NCBI Taxonomy" id="568900"/>
    <lineage>
        <taxon>Eukaryota</taxon>
        <taxon>Sar</taxon>
        <taxon>Stramenopiles</taxon>
        <taxon>Ochrophyta</taxon>
        <taxon>Bacillariophyta</taxon>
        <taxon>Bacillariophyceae</taxon>
        <taxon>Bacillariophycidae</taxon>
        <taxon>Naviculales</taxon>
        <taxon>Naviculaceae</taxon>
        <taxon>Seminavis</taxon>
    </lineage>
</organism>
<dbReference type="InterPro" id="IPR002579">
    <property type="entry name" value="Met_Sox_Rdtase_MsrB_dom"/>
</dbReference>